<dbReference type="EMBL" id="BSUL01000001">
    <property type="protein sequence ID" value="GMA28114.1"/>
    <property type="molecule type" value="Genomic_DNA"/>
</dbReference>
<comment type="similarity">
    <text evidence="1">Belongs to the UPF0312 family.</text>
</comment>
<feature type="domain" description="Lipid/polyisoprenoid-binding YceI-like" evidence="2">
    <location>
        <begin position="62"/>
        <end position="228"/>
    </location>
</feature>
<evidence type="ECO:0000259" key="2">
    <source>
        <dbReference type="SMART" id="SM00867"/>
    </source>
</evidence>
<dbReference type="Gene3D" id="2.40.128.110">
    <property type="entry name" value="Lipid/polyisoprenoid-binding, YceI-like"/>
    <property type="match status" value="1"/>
</dbReference>
<dbReference type="InterPro" id="IPR007372">
    <property type="entry name" value="Lipid/polyisoprenoid-bd_YceI"/>
</dbReference>
<organism evidence="3 4">
    <name type="scientific">Arenivirga flava</name>
    <dbReference type="NCBI Taxonomy" id="1930060"/>
    <lineage>
        <taxon>Bacteria</taxon>
        <taxon>Bacillati</taxon>
        <taxon>Actinomycetota</taxon>
        <taxon>Actinomycetes</taxon>
        <taxon>Micrococcales</taxon>
        <taxon>Microbacteriaceae</taxon>
        <taxon>Arenivirga</taxon>
    </lineage>
</organism>
<dbReference type="AlphaFoldDB" id="A0AA37UFS6"/>
<accession>A0AA37UFS6</accession>
<dbReference type="PANTHER" id="PTHR34406:SF1">
    <property type="entry name" value="PROTEIN YCEI"/>
    <property type="match status" value="1"/>
</dbReference>
<proteinExistence type="inferred from homology"/>
<keyword evidence="4" id="KW-1185">Reference proteome</keyword>
<dbReference type="SMART" id="SM00867">
    <property type="entry name" value="YceI"/>
    <property type="match status" value="1"/>
</dbReference>
<name>A0AA37UFS6_9MICO</name>
<evidence type="ECO:0000313" key="3">
    <source>
        <dbReference type="EMBL" id="GMA28114.1"/>
    </source>
</evidence>
<dbReference type="RefSeq" id="WP_284231403.1">
    <property type="nucleotide sequence ID" value="NZ_BSUL01000001.1"/>
</dbReference>
<dbReference type="PANTHER" id="PTHR34406">
    <property type="entry name" value="PROTEIN YCEI"/>
    <property type="match status" value="1"/>
</dbReference>
<protein>
    <recommendedName>
        <fullName evidence="2">Lipid/polyisoprenoid-binding YceI-like domain-containing protein</fullName>
    </recommendedName>
</protein>
<evidence type="ECO:0000256" key="1">
    <source>
        <dbReference type="ARBA" id="ARBA00008812"/>
    </source>
</evidence>
<comment type="caution">
    <text evidence="3">The sequence shown here is derived from an EMBL/GenBank/DDBJ whole genome shotgun (WGS) entry which is preliminary data.</text>
</comment>
<reference evidence="3 4" key="1">
    <citation type="journal article" date="2014" name="Int. J. Syst. Evol. Microbiol.">
        <title>Complete genome sequence of Corynebacterium casei LMG S-19264T (=DSM 44701T), isolated from a smear-ripened cheese.</title>
        <authorList>
            <consortium name="US DOE Joint Genome Institute (JGI-PGF)"/>
            <person name="Walter F."/>
            <person name="Albersmeier A."/>
            <person name="Kalinowski J."/>
            <person name="Ruckert C."/>
        </authorList>
    </citation>
    <scope>NUCLEOTIDE SEQUENCE [LARGE SCALE GENOMIC DNA]</scope>
    <source>
        <strain evidence="3 4">NBRC 112289</strain>
    </source>
</reference>
<gene>
    <name evidence="3" type="ORF">GCM10025874_13670</name>
</gene>
<evidence type="ECO:0000313" key="4">
    <source>
        <dbReference type="Proteomes" id="UP001157160"/>
    </source>
</evidence>
<dbReference type="Pfam" id="PF04264">
    <property type="entry name" value="YceI"/>
    <property type="match status" value="1"/>
</dbReference>
<dbReference type="SUPFAM" id="SSF101874">
    <property type="entry name" value="YceI-like"/>
    <property type="match status" value="1"/>
</dbReference>
<sequence length="230" mass="23802">MSRRAKILLAVAGGLIVLAVVAAFVGPRIYAAVMAESAADEPTVTVEPEASTVEDASDLSGTWTVGEGSYAGYRLDEVLNGADVTVTGRTEQVTGDLTIDGLTLSAATITVDMASIATDNGSRDDYFRNDALETDRFPEATFVLTQPVEATGTPVAGEPQTLTVTGDLTVHGVTQQVTTDLEAVLSGDGGQIAGSIPITFEDFGVTAPNLGFVSVEPTGFIEFLLVVDPS</sequence>
<dbReference type="Proteomes" id="UP001157160">
    <property type="component" value="Unassembled WGS sequence"/>
</dbReference>
<dbReference type="InterPro" id="IPR036761">
    <property type="entry name" value="TTHA0802/YceI-like_sf"/>
</dbReference>